<gene>
    <name evidence="1" type="ORF">METZ01_LOCUS433233</name>
</gene>
<name>A0A382YBM3_9ZZZZ</name>
<dbReference type="EMBL" id="UINC01174320">
    <property type="protein sequence ID" value="SVD80379.1"/>
    <property type="molecule type" value="Genomic_DNA"/>
</dbReference>
<reference evidence="1" key="1">
    <citation type="submission" date="2018-05" db="EMBL/GenBank/DDBJ databases">
        <authorList>
            <person name="Lanie J.A."/>
            <person name="Ng W.-L."/>
            <person name="Kazmierczak K.M."/>
            <person name="Andrzejewski T.M."/>
            <person name="Davidsen T.M."/>
            <person name="Wayne K.J."/>
            <person name="Tettelin H."/>
            <person name="Glass J.I."/>
            <person name="Rusch D."/>
            <person name="Podicherti R."/>
            <person name="Tsui H.-C.T."/>
            <person name="Winkler M.E."/>
        </authorList>
    </citation>
    <scope>NUCLEOTIDE SEQUENCE</scope>
</reference>
<dbReference type="InterPro" id="IPR032710">
    <property type="entry name" value="NTF2-like_dom_sf"/>
</dbReference>
<dbReference type="SUPFAM" id="SSF54427">
    <property type="entry name" value="NTF2-like"/>
    <property type="match status" value="1"/>
</dbReference>
<dbReference type="AlphaFoldDB" id="A0A382YBM3"/>
<evidence type="ECO:0000313" key="1">
    <source>
        <dbReference type="EMBL" id="SVD80379.1"/>
    </source>
</evidence>
<organism evidence="1">
    <name type="scientific">marine metagenome</name>
    <dbReference type="NCBI Taxonomy" id="408172"/>
    <lineage>
        <taxon>unclassified sequences</taxon>
        <taxon>metagenomes</taxon>
        <taxon>ecological metagenomes</taxon>
    </lineage>
</organism>
<protein>
    <recommendedName>
        <fullName evidence="2">DUF4440 domain-containing protein</fullName>
    </recommendedName>
</protein>
<dbReference type="Gene3D" id="3.10.450.50">
    <property type="match status" value="1"/>
</dbReference>
<sequence>MSESRNPESEAQATQVVEAFMAALNSGDNRALFDAMHVPHIRLSGNGVAIYLTKEELELEYLKGFTSRAGETWHHTDLNWVRPLHSSEDKAHLYIQWTRYDNDGGVLATHQALWIMTRVDGRWGAQARSSFAP</sequence>
<accession>A0A382YBM3</accession>
<evidence type="ECO:0008006" key="2">
    <source>
        <dbReference type="Google" id="ProtNLM"/>
    </source>
</evidence>
<proteinExistence type="predicted"/>